<proteinExistence type="predicted"/>
<accession>A0A0R1TRN7</accession>
<dbReference type="STRING" id="1423724.FC32_GL001356"/>
<dbReference type="AlphaFoldDB" id="A0A0R1TRN7"/>
<dbReference type="EMBL" id="AZFT01000053">
    <property type="protein sequence ID" value="KRL84079.1"/>
    <property type="molecule type" value="Genomic_DNA"/>
</dbReference>
<organism evidence="1 2">
    <name type="scientific">Ligilactobacillus apodemi DSM 16634 = JCM 16172</name>
    <dbReference type="NCBI Taxonomy" id="1423724"/>
    <lineage>
        <taxon>Bacteria</taxon>
        <taxon>Bacillati</taxon>
        <taxon>Bacillota</taxon>
        <taxon>Bacilli</taxon>
        <taxon>Lactobacillales</taxon>
        <taxon>Lactobacillaceae</taxon>
        <taxon>Ligilactobacillus</taxon>
    </lineage>
</organism>
<gene>
    <name evidence="1" type="ORF">FC32_GL001356</name>
</gene>
<keyword evidence="2" id="KW-1185">Reference proteome</keyword>
<sequence length="79" mass="8935">MQYTNETEIDKLDELQIRTQTISELLKAYTCEDGKASLSDAKYLVTSVLPLVTDSLDFVCADMNEIGNSLTLNEWEAER</sequence>
<reference evidence="1 2" key="1">
    <citation type="journal article" date="2015" name="Genome Announc.">
        <title>Expanding the biotechnology potential of lactobacilli through comparative genomics of 213 strains and associated genera.</title>
        <authorList>
            <person name="Sun Z."/>
            <person name="Harris H.M."/>
            <person name="McCann A."/>
            <person name="Guo C."/>
            <person name="Argimon S."/>
            <person name="Zhang W."/>
            <person name="Yang X."/>
            <person name="Jeffery I.B."/>
            <person name="Cooney J.C."/>
            <person name="Kagawa T.F."/>
            <person name="Liu W."/>
            <person name="Song Y."/>
            <person name="Salvetti E."/>
            <person name="Wrobel A."/>
            <person name="Rasinkangas P."/>
            <person name="Parkhill J."/>
            <person name="Rea M.C."/>
            <person name="O'Sullivan O."/>
            <person name="Ritari J."/>
            <person name="Douillard F.P."/>
            <person name="Paul Ross R."/>
            <person name="Yang R."/>
            <person name="Briner A.E."/>
            <person name="Felis G.E."/>
            <person name="de Vos W.M."/>
            <person name="Barrangou R."/>
            <person name="Klaenhammer T.R."/>
            <person name="Caufield P.W."/>
            <person name="Cui Y."/>
            <person name="Zhang H."/>
            <person name="O'Toole P.W."/>
        </authorList>
    </citation>
    <scope>NUCLEOTIDE SEQUENCE [LARGE SCALE GENOMIC DNA]</scope>
    <source>
        <strain evidence="1 2">DSM 16634</strain>
    </source>
</reference>
<dbReference type="Proteomes" id="UP000051324">
    <property type="component" value="Unassembled WGS sequence"/>
</dbReference>
<dbReference type="RefSeq" id="WP_025088072.1">
    <property type="nucleotide sequence ID" value="NZ_AZFT01000053.1"/>
</dbReference>
<dbReference type="PATRIC" id="fig|1423724.4.peg.1417"/>
<evidence type="ECO:0000313" key="1">
    <source>
        <dbReference type="EMBL" id="KRL84079.1"/>
    </source>
</evidence>
<evidence type="ECO:0000313" key="2">
    <source>
        <dbReference type="Proteomes" id="UP000051324"/>
    </source>
</evidence>
<protein>
    <submittedName>
        <fullName evidence="1">Uncharacterized protein</fullName>
    </submittedName>
</protein>
<name>A0A0R1TRN7_9LACO</name>
<comment type="caution">
    <text evidence="1">The sequence shown here is derived from an EMBL/GenBank/DDBJ whole genome shotgun (WGS) entry which is preliminary data.</text>
</comment>